<reference evidence="2 3" key="1">
    <citation type="journal article" date="2012" name="Eukaryot. Cell">
        <title>Genome sequence of the Trichosporon asahii environmental strain CBS 8904.</title>
        <authorList>
            <person name="Yang R.Y."/>
            <person name="Li H.T."/>
            <person name="Zhu H."/>
            <person name="Zhou G.P."/>
            <person name="Wang M."/>
            <person name="Wang L."/>
        </authorList>
    </citation>
    <scope>NUCLEOTIDE SEQUENCE [LARGE SCALE GENOMIC DNA]</scope>
    <source>
        <strain evidence="2 3">CBS 8904</strain>
    </source>
</reference>
<gene>
    <name evidence="2" type="ORF">A1Q2_07646</name>
</gene>
<dbReference type="HOGENOM" id="CLU_085823_0_0_1"/>
<feature type="region of interest" description="Disordered" evidence="1">
    <location>
        <begin position="1"/>
        <end position="119"/>
    </location>
</feature>
<dbReference type="Proteomes" id="UP000006757">
    <property type="component" value="Unassembled WGS sequence"/>
</dbReference>
<dbReference type="AlphaFoldDB" id="K1VBD3"/>
<evidence type="ECO:0000313" key="3">
    <source>
        <dbReference type="Proteomes" id="UP000006757"/>
    </source>
</evidence>
<dbReference type="InParanoid" id="K1VBD3"/>
<keyword evidence="3" id="KW-1185">Reference proteome</keyword>
<evidence type="ECO:0000313" key="2">
    <source>
        <dbReference type="EMBL" id="EKC98100.1"/>
    </source>
</evidence>
<proteinExistence type="predicted"/>
<feature type="compositionally biased region" description="Polar residues" evidence="1">
    <location>
        <begin position="147"/>
        <end position="159"/>
    </location>
</feature>
<evidence type="ECO:0000256" key="1">
    <source>
        <dbReference type="SAM" id="MobiDB-lite"/>
    </source>
</evidence>
<feature type="compositionally biased region" description="Basic and acidic residues" evidence="1">
    <location>
        <begin position="91"/>
        <end position="114"/>
    </location>
</feature>
<sequence>MAATKVATKTSSSTKKVAKSSKTDEPKPSSKRSKKAEPVAEDPVLSKAPESDGPKLKKNGEPKKKPGPKPKAAAPIEGEASEPPAKKARKSKADKADKADKAEAEPAPVEEAKVNGDATGGDFVARAKALDATVAGVAMKLKPKEFSTGSYGWTASKNTKVPGPDGDVEVTGTKPKAAKKEKEPKEAKETKTKKRSKKEKVSWLEGIQADGRSRREASDCARVVESRRFAVTSPFQLTSGEAERVQYNLHILALVSSSPRDLTDTTAAACSLCSVADSFPTGT</sequence>
<protein>
    <submittedName>
        <fullName evidence="2">Uncharacterized protein</fullName>
    </submittedName>
</protein>
<feature type="region of interest" description="Disordered" evidence="1">
    <location>
        <begin position="147"/>
        <end position="218"/>
    </location>
</feature>
<accession>K1VBD3</accession>
<name>K1VBD3_TRIAC</name>
<feature type="compositionally biased region" description="Low complexity" evidence="1">
    <location>
        <begin position="70"/>
        <end position="83"/>
    </location>
</feature>
<dbReference type="EMBL" id="AMBO01000398">
    <property type="protein sequence ID" value="EKC98100.1"/>
    <property type="molecule type" value="Genomic_DNA"/>
</dbReference>
<feature type="compositionally biased region" description="Basic and acidic residues" evidence="1">
    <location>
        <begin position="49"/>
        <end position="64"/>
    </location>
</feature>
<comment type="caution">
    <text evidence="2">The sequence shown here is derived from an EMBL/GenBank/DDBJ whole genome shotgun (WGS) entry which is preliminary data.</text>
</comment>
<feature type="compositionally biased region" description="Basic and acidic residues" evidence="1">
    <location>
        <begin position="178"/>
        <end position="190"/>
    </location>
</feature>
<feature type="compositionally biased region" description="Low complexity" evidence="1">
    <location>
        <begin position="1"/>
        <end position="15"/>
    </location>
</feature>
<organism evidence="2 3">
    <name type="scientific">Trichosporon asahii var. asahii (strain CBS 8904)</name>
    <name type="common">Yeast</name>
    <dbReference type="NCBI Taxonomy" id="1220162"/>
    <lineage>
        <taxon>Eukaryota</taxon>
        <taxon>Fungi</taxon>
        <taxon>Dikarya</taxon>
        <taxon>Basidiomycota</taxon>
        <taxon>Agaricomycotina</taxon>
        <taxon>Tremellomycetes</taxon>
        <taxon>Trichosporonales</taxon>
        <taxon>Trichosporonaceae</taxon>
        <taxon>Trichosporon</taxon>
    </lineage>
</organism>